<accession>A0A1D3UBD6</accession>
<sequence>MFGHTLFLWGYSFEIIPRIFIWNDSFSSIKPKRNVFPVAIDDASADFLYKHLGVG</sequence>
<name>A0A1D3UBD6_TANFO</name>
<protein>
    <submittedName>
        <fullName evidence="1">Uncharacterized protein</fullName>
    </submittedName>
</protein>
<evidence type="ECO:0000313" key="1">
    <source>
        <dbReference type="EMBL" id="SCQ17490.1"/>
    </source>
</evidence>
<proteinExistence type="predicted"/>
<evidence type="ECO:0000313" key="2">
    <source>
        <dbReference type="Proteomes" id="UP000182057"/>
    </source>
</evidence>
<dbReference type="AlphaFoldDB" id="A0A1D3UBD6"/>
<reference evidence="1 2" key="1">
    <citation type="submission" date="2016-09" db="EMBL/GenBank/DDBJ databases">
        <authorList>
            <person name="Capua I."/>
            <person name="De Benedictis P."/>
            <person name="Joannis T."/>
            <person name="Lombin L.H."/>
            <person name="Cattoli G."/>
        </authorList>
    </citation>
    <scope>NUCLEOTIDE SEQUENCE [LARGE SCALE GENOMIC DNA]</scope>
    <source>
        <strain evidence="1 2">UB20</strain>
    </source>
</reference>
<gene>
    <name evidence="1" type="ORF">TFUB20_00025</name>
</gene>
<dbReference type="EMBL" id="FMMM01000001">
    <property type="protein sequence ID" value="SCQ17490.1"/>
    <property type="molecule type" value="Genomic_DNA"/>
</dbReference>
<dbReference type="Proteomes" id="UP000182057">
    <property type="component" value="Unassembled WGS sequence"/>
</dbReference>
<organism evidence="1 2">
    <name type="scientific">Tannerella forsythia</name>
    <name type="common">Bacteroides forsythus</name>
    <dbReference type="NCBI Taxonomy" id="28112"/>
    <lineage>
        <taxon>Bacteria</taxon>
        <taxon>Pseudomonadati</taxon>
        <taxon>Bacteroidota</taxon>
        <taxon>Bacteroidia</taxon>
        <taxon>Bacteroidales</taxon>
        <taxon>Tannerellaceae</taxon>
        <taxon>Tannerella</taxon>
    </lineage>
</organism>